<organism evidence="2 3">
    <name type="scientific">Dinghuibacter silviterrae</name>
    <dbReference type="NCBI Taxonomy" id="1539049"/>
    <lineage>
        <taxon>Bacteria</taxon>
        <taxon>Pseudomonadati</taxon>
        <taxon>Bacteroidota</taxon>
        <taxon>Chitinophagia</taxon>
        <taxon>Chitinophagales</taxon>
        <taxon>Chitinophagaceae</taxon>
        <taxon>Dinghuibacter</taxon>
    </lineage>
</organism>
<feature type="domain" description="Caspase family p20" evidence="1">
    <location>
        <begin position="6"/>
        <end position="137"/>
    </location>
</feature>
<dbReference type="RefSeq" id="WP_133998782.1">
    <property type="nucleotide sequence ID" value="NZ_SODV01000002.1"/>
</dbReference>
<dbReference type="SUPFAM" id="SSF52129">
    <property type="entry name" value="Caspase-like"/>
    <property type="match status" value="1"/>
</dbReference>
<keyword evidence="3" id="KW-1185">Reference proteome</keyword>
<dbReference type="GO" id="GO:0004197">
    <property type="term" value="F:cysteine-type endopeptidase activity"/>
    <property type="evidence" value="ECO:0007669"/>
    <property type="project" value="InterPro"/>
</dbReference>
<name>A0A4V3GKV6_9BACT</name>
<dbReference type="Gene3D" id="3.40.50.1460">
    <property type="match status" value="1"/>
</dbReference>
<evidence type="ECO:0000313" key="3">
    <source>
        <dbReference type="Proteomes" id="UP000294498"/>
    </source>
</evidence>
<protein>
    <submittedName>
        <fullName evidence="2">Caspase domain-containing protein</fullName>
    </submittedName>
</protein>
<gene>
    <name evidence="2" type="ORF">EDB95_4963</name>
</gene>
<evidence type="ECO:0000259" key="1">
    <source>
        <dbReference type="PROSITE" id="PS50208"/>
    </source>
</evidence>
<proteinExistence type="predicted"/>
<dbReference type="InterPro" id="IPR011600">
    <property type="entry name" value="Pept_C14_caspase"/>
</dbReference>
<dbReference type="InterPro" id="IPR052039">
    <property type="entry name" value="Caspase-related_regulators"/>
</dbReference>
<sequence length="496" mass="55620">MTAEKTNALALVIGVNDYQHTTKLKAAVKDATDVADKLMSLGFTVMRCFEPTNQALQNAIMQFGGDLPNYTYGLFYFAGHAMQLDDGHNYLMGVDTHVARPPDVQSTAIKLAALLNYLQWAKNEVNIVILDACRDNPFPSWARTSQERGLAAVNAPKGTLIAFSTSPGERASDIGPHGNGLYTSCLLKHIGDQNIPVEEFFKRVRTSLYVLSKGTQTSWEHTSLIGQFFFNSGKLIHAGTLPYAADMIADGQYQPDDSEFGQIITQLKSYNFDTQNIGVRSFAHMPPATFSDDEQFLFGRNLLQTACGGSYPAKDKFEKLGPWLKNYTNNGQNHMLNGMLFEIYFNSKGQFRQENFKIGFITEIFALRSDPAFGDAFTFIVDQLQPFRDYLYYLPSVPIKTLAVELSFDPEEVEFFGSSRSTHHRLTSVRMEGMELLEFKTIGKLDGVLERKQSFLDTLEAKFCVPASLLRLTSNPDLDEIKTIVMPYPLTLKKPR</sequence>
<accession>A0A4V3GKV6</accession>
<dbReference type="InterPro" id="IPR001309">
    <property type="entry name" value="Pept_C14_p20"/>
</dbReference>
<dbReference type="OrthoDB" id="9812126at2"/>
<dbReference type="PROSITE" id="PS50208">
    <property type="entry name" value="CASPASE_P20"/>
    <property type="match status" value="1"/>
</dbReference>
<dbReference type="EMBL" id="SODV01000002">
    <property type="protein sequence ID" value="TDW97122.1"/>
    <property type="molecule type" value="Genomic_DNA"/>
</dbReference>
<dbReference type="PANTHER" id="PTHR22576:SF37">
    <property type="entry name" value="MUCOSA-ASSOCIATED LYMPHOID TISSUE LYMPHOMA TRANSLOCATION PROTEIN 1"/>
    <property type="match status" value="1"/>
</dbReference>
<dbReference type="PANTHER" id="PTHR22576">
    <property type="entry name" value="MUCOSA ASSOCIATED LYMPHOID TISSUE LYMPHOMA TRANSLOCATION PROTEIN 1/PARACASPASE"/>
    <property type="match status" value="1"/>
</dbReference>
<evidence type="ECO:0000313" key="2">
    <source>
        <dbReference type="EMBL" id="TDW97122.1"/>
    </source>
</evidence>
<dbReference type="AlphaFoldDB" id="A0A4V3GKV6"/>
<dbReference type="Proteomes" id="UP000294498">
    <property type="component" value="Unassembled WGS sequence"/>
</dbReference>
<dbReference type="InterPro" id="IPR029030">
    <property type="entry name" value="Caspase-like_dom_sf"/>
</dbReference>
<reference evidence="2 3" key="1">
    <citation type="submission" date="2019-03" db="EMBL/GenBank/DDBJ databases">
        <title>Genomic Encyclopedia of Type Strains, Phase IV (KMG-IV): sequencing the most valuable type-strain genomes for metagenomic binning, comparative biology and taxonomic classification.</title>
        <authorList>
            <person name="Goeker M."/>
        </authorList>
    </citation>
    <scope>NUCLEOTIDE SEQUENCE [LARGE SCALE GENOMIC DNA]</scope>
    <source>
        <strain evidence="2 3">DSM 100059</strain>
    </source>
</reference>
<dbReference type="GO" id="GO:0006508">
    <property type="term" value="P:proteolysis"/>
    <property type="evidence" value="ECO:0007669"/>
    <property type="project" value="InterPro"/>
</dbReference>
<dbReference type="Pfam" id="PF00656">
    <property type="entry name" value="Peptidase_C14"/>
    <property type="match status" value="1"/>
</dbReference>
<comment type="caution">
    <text evidence="2">The sequence shown here is derived from an EMBL/GenBank/DDBJ whole genome shotgun (WGS) entry which is preliminary data.</text>
</comment>